<comment type="caution">
    <text evidence="2">The sequence shown here is derived from an EMBL/GenBank/DDBJ whole genome shotgun (WGS) entry which is preliminary data.</text>
</comment>
<keyword evidence="3" id="KW-1185">Reference proteome</keyword>
<reference evidence="2" key="1">
    <citation type="submission" date="2020-01" db="EMBL/GenBank/DDBJ databases">
        <title>Identification and distribution of gene clusters putatively required for synthesis of sphingolipid metabolism inhibitors in phylogenetically diverse species of the filamentous fungus Fusarium.</title>
        <authorList>
            <person name="Kim H.-S."/>
            <person name="Busman M."/>
            <person name="Brown D.W."/>
            <person name="Divon H."/>
            <person name="Uhlig S."/>
            <person name="Proctor R.H."/>
        </authorList>
    </citation>
    <scope>NUCLEOTIDE SEQUENCE</scope>
    <source>
        <strain evidence="2">NRRL 53441</strain>
    </source>
</reference>
<evidence type="ECO:0000313" key="2">
    <source>
        <dbReference type="EMBL" id="KAF4455495.1"/>
    </source>
</evidence>
<dbReference type="Proteomes" id="UP000605986">
    <property type="component" value="Unassembled WGS sequence"/>
</dbReference>
<feature type="region of interest" description="Disordered" evidence="1">
    <location>
        <begin position="1"/>
        <end position="34"/>
    </location>
</feature>
<sequence>MAGGGLRSSPILQHEMADRAANTGSRRAAEENETMRAKLVDQYTSMLNYPDPLEPRAQLKIYPQGVTQEMEAKWLHMLQQPKE</sequence>
<gene>
    <name evidence="2" type="ORF">F53441_2285</name>
</gene>
<organism evidence="2 3">
    <name type="scientific">Fusarium austroafricanum</name>
    <dbReference type="NCBI Taxonomy" id="2364996"/>
    <lineage>
        <taxon>Eukaryota</taxon>
        <taxon>Fungi</taxon>
        <taxon>Dikarya</taxon>
        <taxon>Ascomycota</taxon>
        <taxon>Pezizomycotina</taxon>
        <taxon>Sordariomycetes</taxon>
        <taxon>Hypocreomycetidae</taxon>
        <taxon>Hypocreales</taxon>
        <taxon>Nectriaceae</taxon>
        <taxon>Fusarium</taxon>
        <taxon>Fusarium concolor species complex</taxon>
    </lineage>
</organism>
<accession>A0A8H4KSQ1</accession>
<evidence type="ECO:0000256" key="1">
    <source>
        <dbReference type="SAM" id="MobiDB-lite"/>
    </source>
</evidence>
<evidence type="ECO:0000313" key="3">
    <source>
        <dbReference type="Proteomes" id="UP000605986"/>
    </source>
</evidence>
<dbReference type="OrthoDB" id="5121433at2759"/>
<dbReference type="EMBL" id="JAADJG010000090">
    <property type="protein sequence ID" value="KAF4455495.1"/>
    <property type="molecule type" value="Genomic_DNA"/>
</dbReference>
<name>A0A8H4KSQ1_9HYPO</name>
<proteinExistence type="predicted"/>
<dbReference type="AlphaFoldDB" id="A0A8H4KSQ1"/>
<protein>
    <submittedName>
        <fullName evidence="2">Uncharacterized protein</fullName>
    </submittedName>
</protein>